<dbReference type="Pfam" id="PF06366">
    <property type="entry name" value="FlhE"/>
    <property type="match status" value="1"/>
</dbReference>
<gene>
    <name evidence="2" type="ORF">TW77_21290</name>
</gene>
<feature type="chain" id="PRO_5002475672" description="Flagellar protein FlhE" evidence="1">
    <location>
        <begin position="25"/>
        <end position="172"/>
    </location>
</feature>
<feature type="signal peptide" evidence="1">
    <location>
        <begin position="1"/>
        <end position="24"/>
    </location>
</feature>
<dbReference type="PATRIC" id="fig|43658.5.peg.4487"/>
<accession>A0A0F4QGU3</accession>
<keyword evidence="3" id="KW-1185">Reference proteome</keyword>
<organism evidence="2 3">
    <name type="scientific">Pseudoalteromonas rubra</name>
    <dbReference type="NCBI Taxonomy" id="43658"/>
    <lineage>
        <taxon>Bacteria</taxon>
        <taxon>Pseudomonadati</taxon>
        <taxon>Pseudomonadota</taxon>
        <taxon>Gammaproteobacteria</taxon>
        <taxon>Alteromonadales</taxon>
        <taxon>Pseudoalteromonadaceae</taxon>
        <taxon>Pseudoalteromonas</taxon>
    </lineage>
</organism>
<reference evidence="2 3" key="1">
    <citation type="journal article" date="2015" name="BMC Genomics">
        <title>Genome mining reveals unlocked bioactive potential of marine Gram-negative bacteria.</title>
        <authorList>
            <person name="Machado H."/>
            <person name="Sonnenschein E.C."/>
            <person name="Melchiorsen J."/>
            <person name="Gram L."/>
        </authorList>
    </citation>
    <scope>NUCLEOTIDE SEQUENCE [LARGE SCALE GENOMIC DNA]</scope>
    <source>
        <strain evidence="2 3">S2471</strain>
    </source>
</reference>
<name>A0A0F4QGU3_9GAMM</name>
<comment type="caution">
    <text evidence="2">The sequence shown here is derived from an EMBL/GenBank/DDBJ whole genome shotgun (WGS) entry which is preliminary data.</text>
</comment>
<evidence type="ECO:0000256" key="1">
    <source>
        <dbReference type="SAM" id="SignalP"/>
    </source>
</evidence>
<sequence>MFTKKHIYSLCLVSASVLWTSASAANTQPDDLLYPSISVSTEEISPNNLEGPITINGGAWASSGYGPTLRNTGLYYTLDLPVVGSVPFGSKITSVHYSWSYSYVPPGMLVYLCLNSTNNCVNVSASKSGRLTNFNDQAANKKFIFAFGVRGNGSALSPAAYGQRSQVIVNYN</sequence>
<evidence type="ECO:0000313" key="2">
    <source>
        <dbReference type="EMBL" id="KJZ05902.1"/>
    </source>
</evidence>
<dbReference type="Proteomes" id="UP000033452">
    <property type="component" value="Unassembled WGS sequence"/>
</dbReference>
<dbReference type="EMBL" id="JXYA01000059">
    <property type="protein sequence ID" value="KJZ05902.1"/>
    <property type="molecule type" value="Genomic_DNA"/>
</dbReference>
<dbReference type="OrthoDB" id="6287665at2"/>
<dbReference type="RefSeq" id="WP_046006971.1">
    <property type="nucleotide sequence ID" value="NZ_JXYA01000059.1"/>
</dbReference>
<evidence type="ECO:0000313" key="3">
    <source>
        <dbReference type="Proteomes" id="UP000033452"/>
    </source>
</evidence>
<dbReference type="InterPro" id="IPR009420">
    <property type="entry name" value="FlhE"/>
</dbReference>
<keyword evidence="1" id="KW-0732">Signal</keyword>
<proteinExistence type="predicted"/>
<protein>
    <recommendedName>
        <fullName evidence="4">Flagellar protein FlhE</fullName>
    </recommendedName>
</protein>
<evidence type="ECO:0008006" key="4">
    <source>
        <dbReference type="Google" id="ProtNLM"/>
    </source>
</evidence>
<dbReference type="AlphaFoldDB" id="A0A0F4QGU3"/>